<comment type="subcellular location">
    <subcellularLocation>
        <location evidence="1">Cell envelope</location>
    </subcellularLocation>
</comment>
<feature type="region of interest" description="Disordered" evidence="4">
    <location>
        <begin position="30"/>
        <end position="54"/>
    </location>
</feature>
<dbReference type="Pfam" id="PF25954">
    <property type="entry name" value="Beta-barrel_RND_2"/>
    <property type="match status" value="1"/>
</dbReference>
<sequence length="370" mass="39039">MKIKYIVYAILIIGFASLVYYRISQNKAQKEMGGGRGGAGGPGKGPGGKGGGMPPMRVNGVVLQPQPFASKLAVTGSIEANEQVEIRSEISGLVRSISFEEGSSVSKGQVLLKIDDAELRAQIAQAQTKQSLAAENERRANLLLKKEAISQEEYDVARADLKSAQAQTQLIQAQLAKTSIRAPFSGRIGLRAISVGGYLTPQTVVANLVNMNPVKISFSVPEKYSNQVKVNTPINFTVAGSGKVYTATVYAIEPGIEAATRTLQLRARAENPDGTLLPGSFANIELPLSVVENALLVPSEAIIPIQGGKKVFVTENGKAKEVKIETSTRTEKDVLVTAGLAAGDTVLTTGIMTLKAGSPVKVKIAAGQPK</sequence>
<reference evidence="9 10" key="1">
    <citation type="submission" date="2019-09" db="EMBL/GenBank/DDBJ databases">
        <title>Genome sequence of Adhaeribacter sp. M2.</title>
        <authorList>
            <person name="Srinivasan S."/>
        </authorList>
    </citation>
    <scope>NUCLEOTIDE SEQUENCE [LARGE SCALE GENOMIC DNA]</scope>
    <source>
        <strain evidence="9 10">M2</strain>
    </source>
</reference>
<evidence type="ECO:0000256" key="4">
    <source>
        <dbReference type="SAM" id="MobiDB-lite"/>
    </source>
</evidence>
<keyword evidence="10" id="KW-1185">Reference proteome</keyword>
<keyword evidence="5" id="KW-0812">Transmembrane</keyword>
<evidence type="ECO:0000259" key="6">
    <source>
        <dbReference type="Pfam" id="PF25917"/>
    </source>
</evidence>
<dbReference type="InterPro" id="IPR058792">
    <property type="entry name" value="Beta-barrel_RND_2"/>
</dbReference>
<name>A0A5N1J2E0_9BACT</name>
<dbReference type="Gene3D" id="2.40.30.170">
    <property type="match status" value="1"/>
</dbReference>
<dbReference type="AlphaFoldDB" id="A0A5N1J2E0"/>
<keyword evidence="5" id="KW-1133">Transmembrane helix</keyword>
<accession>A0A5N1J2E0</accession>
<dbReference type="PANTHER" id="PTHR30469">
    <property type="entry name" value="MULTIDRUG RESISTANCE PROTEIN MDTA"/>
    <property type="match status" value="1"/>
</dbReference>
<dbReference type="Gene3D" id="1.10.287.470">
    <property type="entry name" value="Helix hairpin bin"/>
    <property type="match status" value="1"/>
</dbReference>
<dbReference type="Proteomes" id="UP000326570">
    <property type="component" value="Unassembled WGS sequence"/>
</dbReference>
<dbReference type="NCBIfam" id="TIGR01730">
    <property type="entry name" value="RND_mfp"/>
    <property type="match status" value="1"/>
</dbReference>
<evidence type="ECO:0000313" key="9">
    <source>
        <dbReference type="EMBL" id="KAA9340692.1"/>
    </source>
</evidence>
<organism evidence="9 10">
    <name type="scientific">Adhaeribacter soli</name>
    <dbReference type="NCBI Taxonomy" id="2607655"/>
    <lineage>
        <taxon>Bacteria</taxon>
        <taxon>Pseudomonadati</taxon>
        <taxon>Bacteroidota</taxon>
        <taxon>Cytophagia</taxon>
        <taxon>Cytophagales</taxon>
        <taxon>Hymenobacteraceae</taxon>
        <taxon>Adhaeribacter</taxon>
    </lineage>
</organism>
<proteinExistence type="inferred from homology"/>
<dbReference type="RefSeq" id="WP_150902619.1">
    <property type="nucleotide sequence ID" value="NZ_VTWT01000002.1"/>
</dbReference>
<comment type="caution">
    <text evidence="9">The sequence shown here is derived from an EMBL/GenBank/DDBJ whole genome shotgun (WGS) entry which is preliminary data.</text>
</comment>
<dbReference type="Pfam" id="PF25917">
    <property type="entry name" value="BSH_RND"/>
    <property type="match status" value="1"/>
</dbReference>
<feature type="domain" description="CusB-like beta-barrel" evidence="7">
    <location>
        <begin position="216"/>
        <end position="286"/>
    </location>
</feature>
<feature type="transmembrane region" description="Helical" evidence="5">
    <location>
        <begin position="6"/>
        <end position="23"/>
    </location>
</feature>
<evidence type="ECO:0000256" key="5">
    <source>
        <dbReference type="SAM" id="Phobius"/>
    </source>
</evidence>
<gene>
    <name evidence="9" type="ORF">F0P94_04500</name>
</gene>
<feature type="domain" description="Multidrug resistance protein MdtA-like C-terminal permuted SH3" evidence="8">
    <location>
        <begin position="293"/>
        <end position="351"/>
    </location>
</feature>
<protein>
    <submittedName>
        <fullName evidence="9">Efflux RND transporter periplasmic adaptor subunit</fullName>
    </submittedName>
</protein>
<dbReference type="Gene3D" id="2.40.50.100">
    <property type="match status" value="1"/>
</dbReference>
<dbReference type="InterPro" id="IPR006143">
    <property type="entry name" value="RND_pump_MFP"/>
</dbReference>
<comment type="similarity">
    <text evidence="2">Belongs to the membrane fusion protein (MFP) (TC 8.A.1) family.</text>
</comment>
<dbReference type="InterPro" id="IPR058627">
    <property type="entry name" value="MdtA-like_C"/>
</dbReference>
<evidence type="ECO:0000256" key="2">
    <source>
        <dbReference type="ARBA" id="ARBA00009477"/>
    </source>
</evidence>
<dbReference type="GO" id="GO:0015562">
    <property type="term" value="F:efflux transmembrane transporter activity"/>
    <property type="evidence" value="ECO:0007669"/>
    <property type="project" value="TreeGrafter"/>
</dbReference>
<dbReference type="Gene3D" id="2.40.420.20">
    <property type="match status" value="1"/>
</dbReference>
<dbReference type="EMBL" id="VTWT01000002">
    <property type="protein sequence ID" value="KAA9340692.1"/>
    <property type="molecule type" value="Genomic_DNA"/>
</dbReference>
<keyword evidence="3" id="KW-0813">Transport</keyword>
<evidence type="ECO:0000313" key="10">
    <source>
        <dbReference type="Proteomes" id="UP000326570"/>
    </source>
</evidence>
<evidence type="ECO:0000259" key="8">
    <source>
        <dbReference type="Pfam" id="PF25967"/>
    </source>
</evidence>
<keyword evidence="5" id="KW-0472">Membrane</keyword>
<dbReference type="Pfam" id="PF25967">
    <property type="entry name" value="RND-MFP_C"/>
    <property type="match status" value="1"/>
</dbReference>
<dbReference type="SUPFAM" id="SSF111369">
    <property type="entry name" value="HlyD-like secretion proteins"/>
    <property type="match status" value="1"/>
</dbReference>
<feature type="compositionally biased region" description="Gly residues" evidence="4">
    <location>
        <begin position="32"/>
        <end position="53"/>
    </location>
</feature>
<evidence type="ECO:0000256" key="1">
    <source>
        <dbReference type="ARBA" id="ARBA00004196"/>
    </source>
</evidence>
<dbReference type="GO" id="GO:1990281">
    <property type="term" value="C:efflux pump complex"/>
    <property type="evidence" value="ECO:0007669"/>
    <property type="project" value="TreeGrafter"/>
</dbReference>
<evidence type="ECO:0000259" key="7">
    <source>
        <dbReference type="Pfam" id="PF25954"/>
    </source>
</evidence>
<dbReference type="PANTHER" id="PTHR30469:SF36">
    <property type="entry name" value="BLL3903 PROTEIN"/>
    <property type="match status" value="1"/>
</dbReference>
<evidence type="ECO:0000256" key="3">
    <source>
        <dbReference type="ARBA" id="ARBA00022448"/>
    </source>
</evidence>
<dbReference type="InterPro" id="IPR058625">
    <property type="entry name" value="MdtA-like_BSH"/>
</dbReference>
<feature type="domain" description="Multidrug resistance protein MdtA-like barrel-sandwich hybrid" evidence="6">
    <location>
        <begin position="82"/>
        <end position="203"/>
    </location>
</feature>